<keyword evidence="3" id="KW-0808">Transferase</keyword>
<gene>
    <name evidence="7" type="ORF">METZ01_LOCUS35363</name>
</gene>
<dbReference type="InterPro" id="IPR016036">
    <property type="entry name" value="Malonyl_transacylase_ACP-bd"/>
</dbReference>
<dbReference type="InterPro" id="IPR004410">
    <property type="entry name" value="Malonyl_CoA-ACP_transAc_FabD"/>
</dbReference>
<dbReference type="EC" id="2.3.1.39" evidence="2"/>
<evidence type="ECO:0000256" key="5">
    <source>
        <dbReference type="ARBA" id="ARBA00048462"/>
    </source>
</evidence>
<dbReference type="SMART" id="SM00827">
    <property type="entry name" value="PKS_AT"/>
    <property type="match status" value="1"/>
</dbReference>
<dbReference type="InterPro" id="IPR024925">
    <property type="entry name" value="Malonyl_CoA-ACP_transAc"/>
</dbReference>
<evidence type="ECO:0000256" key="1">
    <source>
        <dbReference type="ARBA" id="ARBA00008217"/>
    </source>
</evidence>
<dbReference type="PANTHER" id="PTHR42681:SF1">
    <property type="entry name" value="MALONYL-COA-ACYL CARRIER PROTEIN TRANSACYLASE, MITOCHONDRIAL"/>
    <property type="match status" value="1"/>
</dbReference>
<dbReference type="PIRSF" id="PIRSF000446">
    <property type="entry name" value="Mct"/>
    <property type="match status" value="1"/>
</dbReference>
<dbReference type="InterPro" id="IPR050858">
    <property type="entry name" value="Mal-CoA-ACP_Trans/PKS_FabD"/>
</dbReference>
<dbReference type="NCBIfam" id="TIGR00128">
    <property type="entry name" value="fabD"/>
    <property type="match status" value="1"/>
</dbReference>
<comment type="catalytic activity">
    <reaction evidence="5">
        <text>holo-[ACP] + malonyl-CoA = malonyl-[ACP] + CoA</text>
        <dbReference type="Rhea" id="RHEA:41792"/>
        <dbReference type="Rhea" id="RHEA-COMP:9623"/>
        <dbReference type="Rhea" id="RHEA-COMP:9685"/>
        <dbReference type="ChEBI" id="CHEBI:57287"/>
        <dbReference type="ChEBI" id="CHEBI:57384"/>
        <dbReference type="ChEBI" id="CHEBI:64479"/>
        <dbReference type="ChEBI" id="CHEBI:78449"/>
        <dbReference type="EC" id="2.3.1.39"/>
    </reaction>
</comment>
<proteinExistence type="inferred from homology"/>
<dbReference type="GO" id="GO:0006633">
    <property type="term" value="P:fatty acid biosynthetic process"/>
    <property type="evidence" value="ECO:0007669"/>
    <property type="project" value="TreeGrafter"/>
</dbReference>
<dbReference type="GO" id="GO:0004314">
    <property type="term" value="F:[acyl-carrier-protein] S-malonyltransferase activity"/>
    <property type="evidence" value="ECO:0007669"/>
    <property type="project" value="UniProtKB-EC"/>
</dbReference>
<keyword evidence="4" id="KW-0012">Acyltransferase</keyword>
<dbReference type="Gene3D" id="3.30.70.250">
    <property type="entry name" value="Malonyl-CoA ACP transacylase, ACP-binding"/>
    <property type="match status" value="1"/>
</dbReference>
<dbReference type="InterPro" id="IPR014043">
    <property type="entry name" value="Acyl_transferase_dom"/>
</dbReference>
<evidence type="ECO:0000313" key="7">
    <source>
        <dbReference type="EMBL" id="SUZ82509.1"/>
    </source>
</evidence>
<sequence>MDCCFIFSGQGSHRPGMGINLYRNSSIAKSKIDLADSLLGYKISEIMFDDNESVLKKTINAQVAIYIHSCILFDIIKDSKYNPVAVAGHSLGEFSALYANGTYSFEDGLEIVKTRAEAMHKCETSNKGKMSAVMGLSKEIISEVCNNSDTQVANINSDQQIVISGPDISVKKISNELKSLGAKRIIPLNVSGAFHSKLMSEAKSKLRDIITEKIFQTPYCPIVSNYDAKNRTNTDEIKHALIEQIDNTVLWLASVKQLGNINNNFVEIGPKKVLSGLIKKINESFHISSFNSYNDTKELLNV</sequence>
<reference evidence="7" key="1">
    <citation type="submission" date="2018-05" db="EMBL/GenBank/DDBJ databases">
        <authorList>
            <person name="Lanie J.A."/>
            <person name="Ng W.-L."/>
            <person name="Kazmierczak K.M."/>
            <person name="Andrzejewski T.M."/>
            <person name="Davidsen T.M."/>
            <person name="Wayne K.J."/>
            <person name="Tettelin H."/>
            <person name="Glass J.I."/>
            <person name="Rusch D."/>
            <person name="Podicherti R."/>
            <person name="Tsui H.-C.T."/>
            <person name="Winkler M.E."/>
        </authorList>
    </citation>
    <scope>NUCLEOTIDE SEQUENCE</scope>
</reference>
<name>A0A381QVB0_9ZZZZ</name>
<dbReference type="SUPFAM" id="SSF55048">
    <property type="entry name" value="Probable ACP-binding domain of malonyl-CoA ACP transacylase"/>
    <property type="match status" value="1"/>
</dbReference>
<dbReference type="InterPro" id="IPR001227">
    <property type="entry name" value="Ac_transferase_dom_sf"/>
</dbReference>
<dbReference type="PANTHER" id="PTHR42681">
    <property type="entry name" value="MALONYL-COA-ACYL CARRIER PROTEIN TRANSACYLASE, MITOCHONDRIAL"/>
    <property type="match status" value="1"/>
</dbReference>
<dbReference type="EMBL" id="UINC01001510">
    <property type="protein sequence ID" value="SUZ82509.1"/>
    <property type="molecule type" value="Genomic_DNA"/>
</dbReference>
<dbReference type="AlphaFoldDB" id="A0A381QVB0"/>
<organism evidence="7">
    <name type="scientific">marine metagenome</name>
    <dbReference type="NCBI Taxonomy" id="408172"/>
    <lineage>
        <taxon>unclassified sequences</taxon>
        <taxon>metagenomes</taxon>
        <taxon>ecological metagenomes</taxon>
    </lineage>
</organism>
<dbReference type="SUPFAM" id="SSF52151">
    <property type="entry name" value="FabD/lysophospholipase-like"/>
    <property type="match status" value="1"/>
</dbReference>
<dbReference type="Gene3D" id="3.40.366.10">
    <property type="entry name" value="Malonyl-Coenzyme A Acyl Carrier Protein, domain 2"/>
    <property type="match status" value="1"/>
</dbReference>
<evidence type="ECO:0000256" key="2">
    <source>
        <dbReference type="ARBA" id="ARBA00013258"/>
    </source>
</evidence>
<dbReference type="GO" id="GO:0005829">
    <property type="term" value="C:cytosol"/>
    <property type="evidence" value="ECO:0007669"/>
    <property type="project" value="TreeGrafter"/>
</dbReference>
<feature type="domain" description="Malonyl-CoA:ACP transacylase (MAT)" evidence="6">
    <location>
        <begin position="6"/>
        <end position="293"/>
    </location>
</feature>
<protein>
    <recommendedName>
        <fullName evidence="2">[acyl-carrier-protein] S-malonyltransferase</fullName>
        <ecNumber evidence="2">2.3.1.39</ecNumber>
    </recommendedName>
</protein>
<dbReference type="Pfam" id="PF00698">
    <property type="entry name" value="Acyl_transf_1"/>
    <property type="match status" value="1"/>
</dbReference>
<evidence type="ECO:0000256" key="3">
    <source>
        <dbReference type="ARBA" id="ARBA00022679"/>
    </source>
</evidence>
<accession>A0A381QVB0</accession>
<comment type="similarity">
    <text evidence="1">Belongs to the FabD family.</text>
</comment>
<dbReference type="InterPro" id="IPR016035">
    <property type="entry name" value="Acyl_Trfase/lysoPLipase"/>
</dbReference>
<evidence type="ECO:0000256" key="4">
    <source>
        <dbReference type="ARBA" id="ARBA00023315"/>
    </source>
</evidence>
<evidence type="ECO:0000259" key="6">
    <source>
        <dbReference type="SMART" id="SM00827"/>
    </source>
</evidence>